<proteinExistence type="predicted"/>
<geneLocation type="plasmid" evidence="2">
    <name>pRSPA01</name>
</geneLocation>
<reference evidence="2" key="1">
    <citation type="submission" date="2007-04" db="EMBL/GenBank/DDBJ databases">
        <title>Complete sequence of plasmid pRSPA01 of Rhodobacter sphaeroides ATCC 17025.</title>
        <authorList>
            <consortium name="US DOE Joint Genome Institute"/>
            <person name="Copeland A."/>
            <person name="Lucas S."/>
            <person name="Lapidus A."/>
            <person name="Barry K."/>
            <person name="Detter J.C."/>
            <person name="Glavina del Rio T."/>
            <person name="Hammon N."/>
            <person name="Israni S."/>
            <person name="Dalin E."/>
            <person name="Tice H."/>
            <person name="Pitluck S."/>
            <person name="Chertkov O."/>
            <person name="Brettin T."/>
            <person name="Bruce D."/>
            <person name="Han C."/>
            <person name="Schmutz J."/>
            <person name="Larimer F."/>
            <person name="Land M."/>
            <person name="Hauser L."/>
            <person name="Kyrpides N."/>
            <person name="Kim E."/>
            <person name="Richardson P."/>
            <person name="Mackenzie C."/>
            <person name="Choudhary M."/>
            <person name="Donohue T.J."/>
            <person name="Kaplan S."/>
        </authorList>
    </citation>
    <scope>NUCLEOTIDE SEQUENCE [LARGE SCALE GENOMIC DNA]</scope>
    <source>
        <strain evidence="2">ATCC 17025</strain>
        <plasmid evidence="2">pRSPA01</plasmid>
    </source>
</reference>
<protein>
    <submittedName>
        <fullName evidence="2">Uncharacterized protein</fullName>
    </submittedName>
</protein>
<feature type="transmembrane region" description="Helical" evidence="1">
    <location>
        <begin position="6"/>
        <end position="23"/>
    </location>
</feature>
<dbReference type="EMBL" id="CP000662">
    <property type="protein sequence ID" value="ABP72726.1"/>
    <property type="molecule type" value="Genomic_DNA"/>
</dbReference>
<evidence type="ECO:0000256" key="1">
    <source>
        <dbReference type="SAM" id="Phobius"/>
    </source>
</evidence>
<dbReference type="HOGENOM" id="CLU_214409_0_0_5"/>
<keyword evidence="1" id="KW-0472">Membrane</keyword>
<name>A4WZB2_CERS5</name>
<keyword evidence="1" id="KW-0812">Transmembrane</keyword>
<accession>A4WZB2</accession>
<keyword evidence="1" id="KW-1133">Transmembrane helix</keyword>
<dbReference type="KEGG" id="rsq:Rsph17025_3871"/>
<evidence type="ECO:0000313" key="2">
    <source>
        <dbReference type="EMBL" id="ABP72726.1"/>
    </source>
</evidence>
<dbReference type="AlphaFoldDB" id="A4WZB2"/>
<sequence length="53" mass="5596">MTARLLPLLALVVLAAFLGILVLEVPRLDLGLVIAATLLLAIWDLVRGPPSGH</sequence>
<keyword evidence="2" id="KW-0614">Plasmid</keyword>
<feature type="transmembrane region" description="Helical" evidence="1">
    <location>
        <begin position="30"/>
        <end position="46"/>
    </location>
</feature>
<organism evidence="2">
    <name type="scientific">Cereibacter sphaeroides (strain ATCC 17025 / ATH 2.4.3)</name>
    <name type="common">Rhodobacter sphaeroides</name>
    <dbReference type="NCBI Taxonomy" id="349102"/>
    <lineage>
        <taxon>Bacteria</taxon>
        <taxon>Pseudomonadati</taxon>
        <taxon>Pseudomonadota</taxon>
        <taxon>Alphaproteobacteria</taxon>
        <taxon>Rhodobacterales</taxon>
        <taxon>Paracoccaceae</taxon>
        <taxon>Cereibacter</taxon>
    </lineage>
</organism>
<gene>
    <name evidence="2" type="ordered locus">Rsph17025_3871</name>
</gene>
<dbReference type="BioCyc" id="RSPH349102:G1G8M-3993-MONOMER"/>